<evidence type="ECO:0000256" key="1">
    <source>
        <dbReference type="SAM" id="MobiDB-lite"/>
    </source>
</evidence>
<feature type="region of interest" description="Disordered" evidence="1">
    <location>
        <begin position="150"/>
        <end position="203"/>
    </location>
</feature>
<evidence type="ECO:0000313" key="2">
    <source>
        <dbReference type="EMBL" id="MCB7386081.1"/>
    </source>
</evidence>
<comment type="caution">
    <text evidence="2">The sequence shown here is derived from an EMBL/GenBank/DDBJ whole genome shotgun (WGS) entry which is preliminary data.</text>
</comment>
<name>A0ABS8DCD6_9FIRM</name>
<organism evidence="2 3">
    <name type="scientific">Bariatricus massiliensis</name>
    <dbReference type="NCBI Taxonomy" id="1745713"/>
    <lineage>
        <taxon>Bacteria</taxon>
        <taxon>Bacillati</taxon>
        <taxon>Bacillota</taxon>
        <taxon>Clostridia</taxon>
        <taxon>Lachnospirales</taxon>
        <taxon>Lachnospiraceae</taxon>
        <taxon>Bariatricus</taxon>
    </lineage>
</organism>
<dbReference type="Proteomes" id="UP001299546">
    <property type="component" value="Unassembled WGS sequence"/>
</dbReference>
<dbReference type="RefSeq" id="WP_227183278.1">
    <property type="nucleotide sequence ID" value="NZ_JAJCIQ010000001.1"/>
</dbReference>
<reference evidence="2 3" key="1">
    <citation type="submission" date="2021-10" db="EMBL/GenBank/DDBJ databases">
        <title>Collection of gut derived symbiotic bacterial strains cultured from healthy donors.</title>
        <authorList>
            <person name="Lin H."/>
            <person name="Littmann E."/>
            <person name="Kohout C."/>
            <person name="Pamer E.G."/>
        </authorList>
    </citation>
    <scope>NUCLEOTIDE SEQUENCE [LARGE SCALE GENOMIC DNA]</scope>
    <source>
        <strain evidence="2 3">DFI.1.165</strain>
    </source>
</reference>
<protein>
    <submittedName>
        <fullName evidence="2">Uncharacterized protein</fullName>
    </submittedName>
</protein>
<evidence type="ECO:0000313" key="3">
    <source>
        <dbReference type="Proteomes" id="UP001299546"/>
    </source>
</evidence>
<dbReference type="EMBL" id="JAJCIS010000001">
    <property type="protein sequence ID" value="MCB7386081.1"/>
    <property type="molecule type" value="Genomic_DNA"/>
</dbReference>
<sequence length="203" mass="23106">MEKRPPLKMTPFDMMVTNEAIQMLKLMLPYMPPDFQRMAGMYAKFSEFQNAIYYFQPPYYHSRRGRLRQKEFTLASMLQDLGPYLPEDAGQTMDMFAQVMSMMEVMNAAGDSSNGNGGFSAGGMDFSEMAKQMLTPEQQSMFDMMNAFQSERTDNNERMDEQSGNEESGPCETGADQSGSPADEREEWEVSGSRHDESDNQCQ</sequence>
<proteinExistence type="predicted"/>
<accession>A0ABS8DCD6</accession>
<feature type="compositionally biased region" description="Basic and acidic residues" evidence="1">
    <location>
        <begin position="151"/>
        <end position="161"/>
    </location>
</feature>
<gene>
    <name evidence="2" type="ORF">LIZ65_02170</name>
</gene>
<keyword evidence="3" id="KW-1185">Reference proteome</keyword>
<feature type="compositionally biased region" description="Basic and acidic residues" evidence="1">
    <location>
        <begin position="192"/>
        <end position="203"/>
    </location>
</feature>